<dbReference type="Proteomes" id="UP001193501">
    <property type="component" value="Unassembled WGS sequence"/>
</dbReference>
<sequence>MPMLLEGKICTTGPSEDVLLGLTRIETLSSVAPAGFEFSKVVGCVADFLIRRGFGPITLTLQGTMSLQGAEGAYKLEIKASHLIGGKVLVVLDATCGEVDGKETLSWKGELSAQGLAGRILSERSDRGNEILCNLFIRLRDYVEGAVA</sequence>
<gene>
    <name evidence="1" type="ORF">GV832_20660</name>
</gene>
<name>A0AAE4YH16_9RHOB</name>
<dbReference type="RefSeq" id="WP_168776788.1">
    <property type="nucleotide sequence ID" value="NZ_JAABNR010000044.1"/>
</dbReference>
<dbReference type="EMBL" id="JAABNR010000044">
    <property type="protein sequence ID" value="NBZ89999.1"/>
    <property type="molecule type" value="Genomic_DNA"/>
</dbReference>
<evidence type="ECO:0000313" key="1">
    <source>
        <dbReference type="EMBL" id="NBZ89999.1"/>
    </source>
</evidence>
<evidence type="ECO:0000313" key="2">
    <source>
        <dbReference type="Proteomes" id="UP001193501"/>
    </source>
</evidence>
<proteinExistence type="predicted"/>
<protein>
    <submittedName>
        <fullName evidence="1">Uncharacterized protein</fullName>
    </submittedName>
</protein>
<comment type="caution">
    <text evidence="1">The sequence shown here is derived from an EMBL/GenBank/DDBJ whole genome shotgun (WGS) entry which is preliminary data.</text>
</comment>
<dbReference type="AlphaFoldDB" id="A0AAE4YH16"/>
<accession>A0AAE4YH16</accession>
<keyword evidence="2" id="KW-1185">Reference proteome</keyword>
<reference evidence="1" key="1">
    <citation type="submission" date="2020-01" db="EMBL/GenBank/DDBJ databases">
        <authorList>
            <person name="Chen W.-M."/>
        </authorList>
    </citation>
    <scope>NUCLEOTIDE SEQUENCE</scope>
    <source>
        <strain evidence="1">CYK-10</strain>
    </source>
</reference>
<organism evidence="1 2">
    <name type="scientific">Stagnihabitans tardus</name>
    <dbReference type="NCBI Taxonomy" id="2699202"/>
    <lineage>
        <taxon>Bacteria</taxon>
        <taxon>Pseudomonadati</taxon>
        <taxon>Pseudomonadota</taxon>
        <taxon>Alphaproteobacteria</taxon>
        <taxon>Rhodobacterales</taxon>
        <taxon>Paracoccaceae</taxon>
        <taxon>Stagnihabitans</taxon>
    </lineage>
</organism>